<evidence type="ECO:0000256" key="5">
    <source>
        <dbReference type="SAM" id="MobiDB-lite"/>
    </source>
</evidence>
<evidence type="ECO:0000256" key="3">
    <source>
        <dbReference type="ARBA" id="ARBA00022737"/>
    </source>
</evidence>
<keyword evidence="3" id="KW-0677">Repeat</keyword>
<dbReference type="PANTHER" id="PTHR43300">
    <property type="entry name" value="ACETYLTRANSFERASE"/>
    <property type="match status" value="1"/>
</dbReference>
<comment type="similarity">
    <text evidence="1">Belongs to the transferase hexapeptide repeat family.</text>
</comment>
<evidence type="ECO:0000313" key="7">
    <source>
        <dbReference type="Proteomes" id="UP001595557"/>
    </source>
</evidence>
<comment type="caution">
    <text evidence="6">The sequence shown here is derived from an EMBL/GenBank/DDBJ whole genome shotgun (WGS) entry which is preliminary data.</text>
</comment>
<dbReference type="InterPro" id="IPR011004">
    <property type="entry name" value="Trimer_LpxA-like_sf"/>
</dbReference>
<dbReference type="InterPro" id="IPR018357">
    <property type="entry name" value="Hexapep_transf_CS"/>
</dbReference>
<reference evidence="7" key="1">
    <citation type="journal article" date="2019" name="Int. J. Syst. Evol. Microbiol.">
        <title>The Global Catalogue of Microorganisms (GCM) 10K type strain sequencing project: providing services to taxonomists for standard genome sequencing and annotation.</title>
        <authorList>
            <consortium name="The Broad Institute Genomics Platform"/>
            <consortium name="The Broad Institute Genome Sequencing Center for Infectious Disease"/>
            <person name="Wu L."/>
            <person name="Ma J."/>
        </authorList>
    </citation>
    <scope>NUCLEOTIDE SEQUENCE [LARGE SCALE GENOMIC DNA]</scope>
    <source>
        <strain evidence="7">KCTC 52239</strain>
    </source>
</reference>
<gene>
    <name evidence="6" type="ORF">ACFOD7_04125</name>
</gene>
<dbReference type="PROSITE" id="PS00101">
    <property type="entry name" value="HEXAPEP_TRANSFERASES"/>
    <property type="match status" value="1"/>
</dbReference>
<dbReference type="Gene3D" id="2.160.10.10">
    <property type="entry name" value="Hexapeptide repeat proteins"/>
    <property type="match status" value="1"/>
</dbReference>
<feature type="region of interest" description="Disordered" evidence="5">
    <location>
        <begin position="154"/>
        <end position="178"/>
    </location>
</feature>
<dbReference type="GO" id="GO:0016746">
    <property type="term" value="F:acyltransferase activity"/>
    <property type="evidence" value="ECO:0007669"/>
    <property type="project" value="UniProtKB-KW"/>
</dbReference>
<dbReference type="InterPro" id="IPR050179">
    <property type="entry name" value="Trans_hexapeptide_repeat"/>
</dbReference>
<dbReference type="EC" id="2.3.1.-" evidence="6"/>
<dbReference type="SUPFAM" id="SSF51161">
    <property type="entry name" value="Trimeric LpxA-like enzymes"/>
    <property type="match status" value="1"/>
</dbReference>
<sequence length="178" mass="18655">MPITNCTIGPDVVFTHPDLINAYGCRIGAGTRVGPFVEIQKGSTIGERCKISSHSFICEGVAIEDEVFIGHGVMFTNGLLPQSTDADGRLLRDGDWECTPTLVRRGAAIGSNATLVCGVTIGARALVGAGAVVTRDVPDHAIVAGNPARVIGDVRNRPSAPHPNRLRRMGDLQSTSAA</sequence>
<evidence type="ECO:0000256" key="1">
    <source>
        <dbReference type="ARBA" id="ARBA00007274"/>
    </source>
</evidence>
<keyword evidence="4 6" id="KW-0012">Acyltransferase</keyword>
<accession>A0ABV7I9D2</accession>
<name>A0ABV7I9D2_9RHOB</name>
<evidence type="ECO:0000256" key="4">
    <source>
        <dbReference type="ARBA" id="ARBA00023315"/>
    </source>
</evidence>
<dbReference type="PANTHER" id="PTHR43300:SF4">
    <property type="entry name" value="ACYL-[ACYL-CARRIER-PROTEIN]--UDP-N-ACETYLGLUCOSAMINE O-ACYLTRANSFERASE"/>
    <property type="match status" value="1"/>
</dbReference>
<dbReference type="RefSeq" id="WP_374301830.1">
    <property type="nucleotide sequence ID" value="NZ_JBHRTE010000019.1"/>
</dbReference>
<dbReference type="InterPro" id="IPR001451">
    <property type="entry name" value="Hexapep"/>
</dbReference>
<proteinExistence type="inferred from homology"/>
<protein>
    <submittedName>
        <fullName evidence="6">Acyltransferase</fullName>
        <ecNumber evidence="6">2.3.1.-</ecNumber>
    </submittedName>
</protein>
<keyword evidence="7" id="KW-1185">Reference proteome</keyword>
<dbReference type="Pfam" id="PF00132">
    <property type="entry name" value="Hexapep"/>
    <property type="match status" value="2"/>
</dbReference>
<organism evidence="6 7">
    <name type="scientific">Paracoccus fontiphilus</name>
    <dbReference type="NCBI Taxonomy" id="1815556"/>
    <lineage>
        <taxon>Bacteria</taxon>
        <taxon>Pseudomonadati</taxon>
        <taxon>Pseudomonadota</taxon>
        <taxon>Alphaproteobacteria</taxon>
        <taxon>Rhodobacterales</taxon>
        <taxon>Paracoccaceae</taxon>
        <taxon>Paracoccus</taxon>
    </lineage>
</organism>
<dbReference type="Proteomes" id="UP001595557">
    <property type="component" value="Unassembled WGS sequence"/>
</dbReference>
<dbReference type="CDD" id="cd03358">
    <property type="entry name" value="LbH_WxcM_N_like"/>
    <property type="match status" value="1"/>
</dbReference>
<dbReference type="EMBL" id="JBHRTE010000019">
    <property type="protein sequence ID" value="MFC3167232.1"/>
    <property type="molecule type" value="Genomic_DNA"/>
</dbReference>
<keyword evidence="2 6" id="KW-0808">Transferase</keyword>
<evidence type="ECO:0000313" key="6">
    <source>
        <dbReference type="EMBL" id="MFC3167232.1"/>
    </source>
</evidence>
<evidence type="ECO:0000256" key="2">
    <source>
        <dbReference type="ARBA" id="ARBA00022679"/>
    </source>
</evidence>